<dbReference type="Pfam" id="PF13672">
    <property type="entry name" value="PP2C_2"/>
    <property type="match status" value="1"/>
</dbReference>
<keyword evidence="1" id="KW-0472">Membrane</keyword>
<keyword evidence="1" id="KW-1133">Transmembrane helix</keyword>
<dbReference type="EMBL" id="CP117826">
    <property type="protein sequence ID" value="XCC62391.1"/>
    <property type="molecule type" value="Genomic_DNA"/>
</dbReference>
<name>A0AAU8A973_9FIRM</name>
<sequence length="323" mass="35704">MERVIAWLNTPLTEDGAFRLWMPAAACLLVIIIVLIVLLRKRKKRKDKGKEQETEQETEPVTEHPDIKPILEIANLQGLGKREEQQDAFGASLLNNYESNGLLTVLCDGMGGMAEGGMIASQVVADILDAFPWQGDNVPKEKIGAMSARVYRQFRGQGGTTLVAALVKDGNLSFWCVGDSDLFLLREGKIYALNMRQEYKNDLLLRAVEGAFPPEEAFADHQAAALSEYIGKEQVICEQTRKPLLLLPEDTLLLCSDGVSDTLTLAQLREAMALPPAQCCGKLEQDILSADMPNQDNYTAIAVRYHGKVMEEHKDGSEEENIG</sequence>
<dbReference type="Gene3D" id="3.60.40.10">
    <property type="entry name" value="PPM-type phosphatase domain"/>
    <property type="match status" value="1"/>
</dbReference>
<feature type="transmembrane region" description="Helical" evidence="1">
    <location>
        <begin position="20"/>
        <end position="39"/>
    </location>
</feature>
<dbReference type="SUPFAM" id="SSF81606">
    <property type="entry name" value="PP2C-like"/>
    <property type="match status" value="1"/>
</dbReference>
<dbReference type="SMART" id="SM00331">
    <property type="entry name" value="PP2C_SIG"/>
    <property type="match status" value="1"/>
</dbReference>
<organism evidence="3">
    <name type="scientific">Christensenella massiliensis</name>
    <dbReference type="NCBI Taxonomy" id="1805714"/>
    <lineage>
        <taxon>Bacteria</taxon>
        <taxon>Bacillati</taxon>
        <taxon>Bacillota</taxon>
        <taxon>Clostridia</taxon>
        <taxon>Christensenellales</taxon>
        <taxon>Christensenellaceae</taxon>
        <taxon>Christensenella</taxon>
    </lineage>
</organism>
<proteinExistence type="predicted"/>
<evidence type="ECO:0000313" key="3">
    <source>
        <dbReference type="EMBL" id="XCC62391.1"/>
    </source>
</evidence>
<gene>
    <name evidence="3" type="ORF">PUP29_00150</name>
</gene>
<protein>
    <submittedName>
        <fullName evidence="3">SpoIIE family protein phosphatase</fullName>
    </submittedName>
</protein>
<dbReference type="AlphaFoldDB" id="A0AAU8A973"/>
<evidence type="ECO:0000256" key="1">
    <source>
        <dbReference type="SAM" id="Phobius"/>
    </source>
</evidence>
<dbReference type="PROSITE" id="PS51746">
    <property type="entry name" value="PPM_2"/>
    <property type="match status" value="1"/>
</dbReference>
<dbReference type="InterPro" id="IPR036457">
    <property type="entry name" value="PPM-type-like_dom_sf"/>
</dbReference>
<reference evidence="3" key="1">
    <citation type="submission" date="2023-02" db="EMBL/GenBank/DDBJ databases">
        <title>Gut commensal Christensenella minuta modulates host metabolism via a new class of secondary bile acids.</title>
        <authorList>
            <person name="Liu C."/>
        </authorList>
    </citation>
    <scope>NUCLEOTIDE SEQUENCE</scope>
    <source>
        <strain evidence="3">CA70</strain>
    </source>
</reference>
<evidence type="ECO:0000259" key="2">
    <source>
        <dbReference type="PROSITE" id="PS51746"/>
    </source>
</evidence>
<dbReference type="InterPro" id="IPR001932">
    <property type="entry name" value="PPM-type_phosphatase-like_dom"/>
</dbReference>
<dbReference type="RefSeq" id="WP_079545286.1">
    <property type="nucleotide sequence ID" value="NZ_CP117826.1"/>
</dbReference>
<accession>A0AAU8A973</accession>
<feature type="domain" description="PPM-type phosphatase" evidence="2">
    <location>
        <begin position="70"/>
        <end position="305"/>
    </location>
</feature>
<dbReference type="SMART" id="SM00332">
    <property type="entry name" value="PP2Cc"/>
    <property type="match status" value="1"/>
</dbReference>
<keyword evidence="1" id="KW-0812">Transmembrane</keyword>